<evidence type="ECO:0000313" key="3">
    <source>
        <dbReference type="EMBL" id="VUX47588.1"/>
    </source>
</evidence>
<feature type="region of interest" description="Disordered" evidence="1">
    <location>
        <begin position="115"/>
        <end position="138"/>
    </location>
</feature>
<accession>A0A564WHZ5</accession>
<keyword evidence="2" id="KW-0732">Signal</keyword>
<gene>
    <name evidence="3" type="ORF">DF3PA_60067</name>
</gene>
<reference evidence="3" key="1">
    <citation type="submission" date="2018-11" db="EMBL/GenBank/DDBJ databases">
        <authorList>
            <person name="Onetto C."/>
        </authorList>
    </citation>
    <scope>NUCLEOTIDE SEQUENCE [LARGE SCALE GENOMIC DNA]</scope>
</reference>
<name>A0A564WHZ5_9PROT</name>
<proteinExistence type="predicted"/>
<comment type="caution">
    <text evidence="3">The sequence shown here is derived from an EMBL/GenBank/DDBJ whole genome shotgun (WGS) entry which is preliminary data.</text>
</comment>
<evidence type="ECO:0008006" key="5">
    <source>
        <dbReference type="Google" id="ProtNLM"/>
    </source>
</evidence>
<sequence length="138" mass="15522">MRRSAQGVVAGTVLVVASLTVAACSDPAEWWQSRVETGRGTWEHPSKPWEQWDTDRAECRLVARDEAERDFAIQQQGGGGGDYSRLQPLRTSVDRFEASQRQEQLYERCLSDRGYRRVQRDERSGSRGPSPAPEAAGR</sequence>
<evidence type="ECO:0000256" key="2">
    <source>
        <dbReference type="SAM" id="SignalP"/>
    </source>
</evidence>
<feature type="chain" id="PRO_5024378611" description="Lipoprotein" evidence="2">
    <location>
        <begin position="23"/>
        <end position="138"/>
    </location>
</feature>
<dbReference type="PROSITE" id="PS51257">
    <property type="entry name" value="PROKAR_LIPOPROTEIN"/>
    <property type="match status" value="1"/>
</dbReference>
<feature type="signal peptide" evidence="2">
    <location>
        <begin position="1"/>
        <end position="22"/>
    </location>
</feature>
<dbReference type="Proteomes" id="UP000326641">
    <property type="component" value="Unassembled WGS sequence"/>
</dbReference>
<organism evidence="3 4">
    <name type="scientific">Candidatus Defluviicoccus seviourii</name>
    <dbReference type="NCBI Taxonomy" id="2565273"/>
    <lineage>
        <taxon>Bacteria</taxon>
        <taxon>Pseudomonadati</taxon>
        <taxon>Pseudomonadota</taxon>
        <taxon>Alphaproteobacteria</taxon>
        <taxon>Rhodospirillales</taxon>
        <taxon>Rhodospirillaceae</taxon>
        <taxon>Defluviicoccus</taxon>
    </lineage>
</organism>
<evidence type="ECO:0000313" key="4">
    <source>
        <dbReference type="Proteomes" id="UP000326641"/>
    </source>
</evidence>
<dbReference type="EMBL" id="UXAT02000051">
    <property type="protein sequence ID" value="VUX47588.1"/>
    <property type="molecule type" value="Genomic_DNA"/>
</dbReference>
<dbReference type="AlphaFoldDB" id="A0A564WHZ5"/>
<protein>
    <recommendedName>
        <fullName evidence="5">Lipoprotein</fullName>
    </recommendedName>
</protein>
<feature type="compositionally biased region" description="Basic and acidic residues" evidence="1">
    <location>
        <begin position="115"/>
        <end position="125"/>
    </location>
</feature>
<evidence type="ECO:0000256" key="1">
    <source>
        <dbReference type="SAM" id="MobiDB-lite"/>
    </source>
</evidence>
<keyword evidence="4" id="KW-1185">Reference proteome</keyword>